<dbReference type="InterPro" id="IPR002591">
    <property type="entry name" value="Phosphodiest/P_Trfase"/>
</dbReference>
<gene>
    <name evidence="1" type="ORF">FHS82_003814</name>
</gene>
<dbReference type="SUPFAM" id="SSF53649">
    <property type="entry name" value="Alkaline phosphatase-like"/>
    <property type="match status" value="1"/>
</dbReference>
<dbReference type="Gene3D" id="3.40.720.10">
    <property type="entry name" value="Alkaline Phosphatase, subunit A"/>
    <property type="match status" value="1"/>
</dbReference>
<organism evidence="1 2">
    <name type="scientific">Pseudochelatococcus lubricantis</name>
    <dbReference type="NCBI Taxonomy" id="1538102"/>
    <lineage>
        <taxon>Bacteria</taxon>
        <taxon>Pseudomonadati</taxon>
        <taxon>Pseudomonadota</taxon>
        <taxon>Alphaproteobacteria</taxon>
        <taxon>Hyphomicrobiales</taxon>
        <taxon>Chelatococcaceae</taxon>
        <taxon>Pseudochelatococcus</taxon>
    </lineage>
</organism>
<proteinExistence type="predicted"/>
<dbReference type="RefSeq" id="WP_166955863.1">
    <property type="nucleotide sequence ID" value="NZ_JAASQI010000011.1"/>
</dbReference>
<dbReference type="PANTHER" id="PTHR10151:SF120">
    <property type="entry name" value="BIS(5'-ADENOSYL)-TRIPHOSPHATASE"/>
    <property type="match status" value="1"/>
</dbReference>
<dbReference type="Proteomes" id="UP001429580">
    <property type="component" value="Unassembled WGS sequence"/>
</dbReference>
<keyword evidence="2" id="KW-1185">Reference proteome</keyword>
<dbReference type="Pfam" id="PF01663">
    <property type="entry name" value="Phosphodiest"/>
    <property type="match status" value="1"/>
</dbReference>
<accession>A0ABX0V5T7</accession>
<reference evidence="1 2" key="1">
    <citation type="submission" date="2020-03" db="EMBL/GenBank/DDBJ databases">
        <title>Genomic Encyclopedia of Type Strains, Phase IV (KMG-IV): sequencing the most valuable type-strain genomes for metagenomic binning, comparative biology and taxonomic classification.</title>
        <authorList>
            <person name="Goeker M."/>
        </authorList>
    </citation>
    <scope>NUCLEOTIDE SEQUENCE [LARGE SCALE GENOMIC DNA]</scope>
    <source>
        <strain evidence="1 2">DSM 103870</strain>
    </source>
</reference>
<evidence type="ECO:0008006" key="3">
    <source>
        <dbReference type="Google" id="ProtNLM"/>
    </source>
</evidence>
<protein>
    <recommendedName>
        <fullName evidence="3">Nucleotide pyrophosphatase</fullName>
    </recommendedName>
</protein>
<dbReference type="PANTHER" id="PTHR10151">
    <property type="entry name" value="ECTONUCLEOTIDE PYROPHOSPHATASE/PHOSPHODIESTERASE"/>
    <property type="match status" value="1"/>
</dbReference>
<name>A0ABX0V5T7_9HYPH</name>
<evidence type="ECO:0000313" key="1">
    <source>
        <dbReference type="EMBL" id="NIJ59953.1"/>
    </source>
</evidence>
<dbReference type="InterPro" id="IPR017850">
    <property type="entry name" value="Alkaline_phosphatase_core_sf"/>
</dbReference>
<comment type="caution">
    <text evidence="1">The sequence shown here is derived from an EMBL/GenBank/DDBJ whole genome shotgun (WGS) entry which is preliminary data.</text>
</comment>
<dbReference type="EMBL" id="JAASQI010000011">
    <property type="protein sequence ID" value="NIJ59953.1"/>
    <property type="molecule type" value="Genomic_DNA"/>
</dbReference>
<sequence length="436" mass="44895">MSANRRAVVVILDGLRRDFVTPDGTPHLAALRAGSTWCAAHRSVFPSVTRVVSSSVATGCLPSRHSLAGNTIALEQDGALTLFDAGKPDFIGHKRRLTGHALAVPTLAERLEAAGGVAVFSNVSPGAAYLHDPDGHGRVYHRAGSFGPGRTPVEGEGVLAISPDLDGDAAMAERFVENAFGESGPALALAWFGHPDTTQHAFPLGSPEHREALRRADAHAGKVIAAVANARAKGEDILLAVGSDHGHQTVSHVVDIDAILIGEGLKAGHGSADVVVAPNGTAALIYVDPRHADVLPRLGAFLAGCDWVGRLIGPENFAEHGVPAGGGLAFAISLAADDEARNAFGVPGLSVAARPAEGKPDRLGCGQHGGLGRYEQSPFLILDGAGFAPGAEIAETTSAIDLAPTILTFLGRDANGLDGRPLQSPSLSHATRDIHS</sequence>
<evidence type="ECO:0000313" key="2">
    <source>
        <dbReference type="Proteomes" id="UP001429580"/>
    </source>
</evidence>